<accession>A0A382LHL9</accession>
<dbReference type="GO" id="GO:0003911">
    <property type="term" value="F:DNA ligase (NAD+) activity"/>
    <property type="evidence" value="ECO:0007669"/>
    <property type="project" value="InterPro"/>
</dbReference>
<evidence type="ECO:0000256" key="1">
    <source>
        <dbReference type="ARBA" id="ARBA00022598"/>
    </source>
</evidence>
<evidence type="ECO:0000256" key="4">
    <source>
        <dbReference type="ARBA" id="ARBA00022763"/>
    </source>
</evidence>
<dbReference type="FunFam" id="1.10.287.610:FF:000002">
    <property type="entry name" value="DNA ligase"/>
    <property type="match status" value="1"/>
</dbReference>
<keyword evidence="6" id="KW-0460">Magnesium</keyword>
<evidence type="ECO:0000259" key="9">
    <source>
        <dbReference type="Pfam" id="PF01653"/>
    </source>
</evidence>
<keyword evidence="5" id="KW-0862">Zinc</keyword>
<keyword evidence="2" id="KW-0235">DNA replication</keyword>
<name>A0A382LHL9_9ZZZZ</name>
<dbReference type="SUPFAM" id="SSF56091">
    <property type="entry name" value="DNA ligase/mRNA capping enzyme, catalytic domain"/>
    <property type="match status" value="1"/>
</dbReference>
<dbReference type="Pfam" id="PF01653">
    <property type="entry name" value="DNA_ligase_aden"/>
    <property type="match status" value="1"/>
</dbReference>
<dbReference type="GO" id="GO:0046872">
    <property type="term" value="F:metal ion binding"/>
    <property type="evidence" value="ECO:0007669"/>
    <property type="project" value="UniProtKB-KW"/>
</dbReference>
<keyword evidence="1" id="KW-0436">Ligase</keyword>
<dbReference type="GO" id="GO:0006260">
    <property type="term" value="P:DNA replication"/>
    <property type="evidence" value="ECO:0007669"/>
    <property type="project" value="UniProtKB-KW"/>
</dbReference>
<dbReference type="InterPro" id="IPR013839">
    <property type="entry name" value="DNAligase_adenylation"/>
</dbReference>
<gene>
    <name evidence="10" type="ORF">METZ01_LOCUS289122</name>
</gene>
<evidence type="ECO:0000256" key="5">
    <source>
        <dbReference type="ARBA" id="ARBA00022833"/>
    </source>
</evidence>
<dbReference type="AlphaFoldDB" id="A0A382LHL9"/>
<evidence type="ECO:0000313" key="10">
    <source>
        <dbReference type="EMBL" id="SVC36268.1"/>
    </source>
</evidence>
<reference evidence="10" key="1">
    <citation type="submission" date="2018-05" db="EMBL/GenBank/DDBJ databases">
        <authorList>
            <person name="Lanie J.A."/>
            <person name="Ng W.-L."/>
            <person name="Kazmierczak K.M."/>
            <person name="Andrzejewski T.M."/>
            <person name="Davidsen T.M."/>
            <person name="Wayne K.J."/>
            <person name="Tettelin H."/>
            <person name="Glass J.I."/>
            <person name="Rusch D."/>
            <person name="Podicherti R."/>
            <person name="Tsui H.-C.T."/>
            <person name="Winkler M.E."/>
        </authorList>
    </citation>
    <scope>NUCLEOTIDE SEQUENCE</scope>
</reference>
<dbReference type="Gene3D" id="3.30.470.30">
    <property type="entry name" value="DNA ligase/mRNA capping enzyme"/>
    <property type="match status" value="1"/>
</dbReference>
<evidence type="ECO:0000256" key="2">
    <source>
        <dbReference type="ARBA" id="ARBA00022705"/>
    </source>
</evidence>
<evidence type="ECO:0000256" key="8">
    <source>
        <dbReference type="ARBA" id="ARBA00023204"/>
    </source>
</evidence>
<evidence type="ECO:0000256" key="3">
    <source>
        <dbReference type="ARBA" id="ARBA00022723"/>
    </source>
</evidence>
<protein>
    <recommendedName>
        <fullName evidence="9">NAD-dependent DNA ligase adenylation domain-containing protein</fullName>
    </recommendedName>
</protein>
<keyword evidence="8" id="KW-0234">DNA repair</keyword>
<keyword evidence="7" id="KW-0520">NAD</keyword>
<evidence type="ECO:0000256" key="6">
    <source>
        <dbReference type="ARBA" id="ARBA00022842"/>
    </source>
</evidence>
<sequence length="108" mass="12425">MINNHNYRYYVLDDPHISDSEYDDFLRQLDTLEKENPKLITPDSPTQRVGAEPLSEFKTLTHTVPMLSLANAKNKDELIDFDERVIKSLEEKGNLEYMGEPKLDGLGV</sequence>
<keyword evidence="4" id="KW-0227">DNA damage</keyword>
<feature type="domain" description="NAD-dependent DNA ligase adenylation" evidence="9">
    <location>
        <begin position="55"/>
        <end position="108"/>
    </location>
</feature>
<feature type="non-terminal residue" evidence="10">
    <location>
        <position position="108"/>
    </location>
</feature>
<proteinExistence type="predicted"/>
<dbReference type="EMBL" id="UINC01087143">
    <property type="protein sequence ID" value="SVC36268.1"/>
    <property type="molecule type" value="Genomic_DNA"/>
</dbReference>
<evidence type="ECO:0000256" key="7">
    <source>
        <dbReference type="ARBA" id="ARBA00023027"/>
    </source>
</evidence>
<dbReference type="GO" id="GO:0006281">
    <property type="term" value="P:DNA repair"/>
    <property type="evidence" value="ECO:0007669"/>
    <property type="project" value="UniProtKB-KW"/>
</dbReference>
<keyword evidence="3" id="KW-0479">Metal-binding</keyword>
<organism evidence="10">
    <name type="scientific">marine metagenome</name>
    <dbReference type="NCBI Taxonomy" id="408172"/>
    <lineage>
        <taxon>unclassified sequences</taxon>
        <taxon>metagenomes</taxon>
        <taxon>ecological metagenomes</taxon>
    </lineage>
</organism>
<dbReference type="Gene3D" id="1.10.287.610">
    <property type="entry name" value="Helix hairpin bin"/>
    <property type="match status" value="1"/>
</dbReference>